<organism evidence="1 2">
    <name type="scientific">Brachyspira pilosicoli</name>
    <name type="common">Serpulina pilosicoli</name>
    <dbReference type="NCBI Taxonomy" id="52584"/>
    <lineage>
        <taxon>Bacteria</taxon>
        <taxon>Pseudomonadati</taxon>
        <taxon>Spirochaetota</taxon>
        <taxon>Spirochaetia</taxon>
        <taxon>Brachyspirales</taxon>
        <taxon>Brachyspiraceae</taxon>
        <taxon>Brachyspira</taxon>
    </lineage>
</organism>
<evidence type="ECO:0000313" key="1">
    <source>
        <dbReference type="EMBL" id="WIH93804.1"/>
    </source>
</evidence>
<keyword evidence="1" id="KW-0808">Transferase</keyword>
<dbReference type="Proteomes" id="UP001242021">
    <property type="component" value="Chromosome"/>
</dbReference>
<accession>A0AAJ6GCC0</accession>
<dbReference type="EMBL" id="CP098754">
    <property type="protein sequence ID" value="WIH93804.1"/>
    <property type="molecule type" value="Genomic_DNA"/>
</dbReference>
<name>A0AAJ6GCC0_BRAPL</name>
<sequence length="146" mass="17568">MISLFIYKNIMIKSNINKIINCNIKDVFNRVSDFQNYHWRNDIIKVEILSDTNFIEYSKDGYKTFFEITLLENCKSIKLNLENENIKGYFIGNFKCIDNDKTLIDFTEYIEIKNFLKKIIMMPFIKPYINKQQNQYVNDLINSFNK</sequence>
<dbReference type="SUPFAM" id="SSF55961">
    <property type="entry name" value="Bet v1-like"/>
    <property type="match status" value="1"/>
</dbReference>
<reference evidence="1" key="1">
    <citation type="submission" date="2022-06" db="EMBL/GenBank/DDBJ databases">
        <title>Brachyspira pilosicoli from pigs in Switzerland.</title>
        <authorList>
            <person name="Schmitt S."/>
            <person name="Arnold M."/>
            <person name="Rossano A."/>
            <person name="Perreten V."/>
        </authorList>
    </citation>
    <scope>NUCLEOTIDE SEQUENCE</scope>
    <source>
        <strain evidence="1">MEI4028</strain>
    </source>
</reference>
<dbReference type="AlphaFoldDB" id="A0AAJ6GCC0"/>
<dbReference type="GO" id="GO:0016740">
    <property type="term" value="F:transferase activity"/>
    <property type="evidence" value="ECO:0007669"/>
    <property type="project" value="UniProtKB-KW"/>
</dbReference>
<protein>
    <submittedName>
        <fullName evidence="1">Polyketide cyclase / dehydrase and lipid transferase</fullName>
    </submittedName>
</protein>
<gene>
    <name evidence="1" type="ORF">NEH99_05810</name>
</gene>
<evidence type="ECO:0000313" key="2">
    <source>
        <dbReference type="Proteomes" id="UP001242021"/>
    </source>
</evidence>
<proteinExistence type="predicted"/>
<dbReference type="RefSeq" id="WP_284602232.1">
    <property type="nucleotide sequence ID" value="NZ_CP098751.1"/>
</dbReference>